<dbReference type="OrthoDB" id="5839at2759"/>
<dbReference type="InterPro" id="IPR004130">
    <property type="entry name" value="Gpn"/>
</dbReference>
<dbReference type="InterPro" id="IPR030228">
    <property type="entry name" value="Gpn3"/>
</dbReference>
<dbReference type="HOGENOM" id="CLU_037460_0_0_1"/>
<evidence type="ECO:0000256" key="5">
    <source>
        <dbReference type="ARBA" id="ARBA00023134"/>
    </source>
</evidence>
<dbReference type="CDD" id="cd17872">
    <property type="entry name" value="GPN3"/>
    <property type="match status" value="1"/>
</dbReference>
<keyword evidence="5 8" id="KW-0342">GTP-binding</keyword>
<evidence type="ECO:0000256" key="1">
    <source>
        <dbReference type="ARBA" id="ARBA00005290"/>
    </source>
</evidence>
<sequence>MRYAVLVTGPAGAGKSTFCASLITHAQTIGRSVHLVNLDPAADKFEYEPTIDIRDLINLEDVMEELEFGPNGGLIYCFEYLLNNLDWLEDELGAYEDDYLIIDCPGQIELYTHVPLLPRLVTFLSTSLNFRTSAVYLIDSQFMQDKSKFFAGVMSAMSCMLSLGISMLCLMSKMDLVKDKKGRTKREVGRYLDPDPNLLLEDINQSTNPKFNQLNRAVVSLIEDQNIVSFLPLDVTSEDSVNTVLSHIDNMMQYGEDEEPKVPKDMDDGEFVLFLGSYKTGLIVLAGDFD</sequence>
<dbReference type="PANTHER" id="PTHR21231:SF7">
    <property type="entry name" value="GPN-LOOP GTPASE 3"/>
    <property type="match status" value="1"/>
</dbReference>
<proteinExistence type="inferred from homology"/>
<dbReference type="PANTHER" id="PTHR21231">
    <property type="entry name" value="XPA-BINDING PROTEIN 1-RELATED"/>
    <property type="match status" value="1"/>
</dbReference>
<evidence type="ECO:0000256" key="4">
    <source>
        <dbReference type="ARBA" id="ARBA00022801"/>
    </source>
</evidence>
<gene>
    <name evidence="10" type="ORF">I312_04132</name>
</gene>
<evidence type="ECO:0000256" key="7">
    <source>
        <dbReference type="ARBA" id="ARBA00061952"/>
    </source>
</evidence>
<name>A0A0D0UEF3_CRYGA</name>
<comment type="similarity">
    <text evidence="1 8">Belongs to the GPN-loop GTPase family.</text>
</comment>
<dbReference type="AlphaFoldDB" id="A0A0D0UEF3"/>
<accession>A0A0D0UEF3</accession>
<evidence type="ECO:0000256" key="9">
    <source>
        <dbReference type="SAM" id="Phobius"/>
    </source>
</evidence>
<keyword evidence="9" id="KW-0472">Membrane</keyword>
<protein>
    <recommendedName>
        <fullName evidence="2 8">GPN-loop GTPase 3</fullName>
    </recommendedName>
</protein>
<dbReference type="GO" id="GO:0005525">
    <property type="term" value="F:GTP binding"/>
    <property type="evidence" value="ECO:0007669"/>
    <property type="project" value="UniProtKB-KW"/>
</dbReference>
<keyword evidence="3 8" id="KW-0547">Nucleotide-binding</keyword>
<dbReference type="SUPFAM" id="SSF52540">
    <property type="entry name" value="P-loop containing nucleoside triphosphate hydrolases"/>
    <property type="match status" value="1"/>
</dbReference>
<dbReference type="Pfam" id="PF03029">
    <property type="entry name" value="ATP_bind_1"/>
    <property type="match status" value="1"/>
</dbReference>
<dbReference type="Gene3D" id="3.40.50.300">
    <property type="entry name" value="P-loop containing nucleotide triphosphate hydrolases"/>
    <property type="match status" value="1"/>
</dbReference>
<reference evidence="10" key="1">
    <citation type="submission" date="2015-01" db="EMBL/GenBank/DDBJ databases">
        <title>The Genome Sequence of Cryptococcus gattii CA1280.</title>
        <authorList>
            <consortium name="The Broad Institute Genomics Platform"/>
            <person name="Cuomo C."/>
            <person name="Litvintseva A."/>
            <person name="Chen Y."/>
            <person name="Heitman J."/>
            <person name="Sun S."/>
            <person name="Springer D."/>
            <person name="Dromer F."/>
            <person name="Young S."/>
            <person name="Zeng Q."/>
            <person name="Gargeya S."/>
            <person name="Abouelleil A."/>
            <person name="Alvarado L."/>
            <person name="Chapman S.B."/>
            <person name="Gainer-Dewar J."/>
            <person name="Goldberg J."/>
            <person name="Griggs A."/>
            <person name="Gujja S."/>
            <person name="Hansen M."/>
            <person name="Howarth C."/>
            <person name="Imamovic A."/>
            <person name="Larimer J."/>
            <person name="Murphy C."/>
            <person name="Naylor J."/>
            <person name="Pearson M."/>
            <person name="Priest M."/>
            <person name="Roberts A."/>
            <person name="Saif S."/>
            <person name="Shea T."/>
            <person name="Sykes S."/>
            <person name="Wortman J."/>
            <person name="Nusbaum C."/>
            <person name="Birren B."/>
        </authorList>
    </citation>
    <scope>NUCLEOTIDE SEQUENCE [LARGE SCALE GENOMIC DNA]</scope>
    <source>
        <strain evidence="10">CA1280</strain>
    </source>
</reference>
<evidence type="ECO:0000256" key="2">
    <source>
        <dbReference type="ARBA" id="ARBA00014587"/>
    </source>
</evidence>
<dbReference type="InterPro" id="IPR027417">
    <property type="entry name" value="P-loop_NTPase"/>
</dbReference>
<keyword evidence="9" id="KW-1133">Transmembrane helix</keyword>
<evidence type="ECO:0000256" key="8">
    <source>
        <dbReference type="RuleBase" id="RU365059"/>
    </source>
</evidence>
<dbReference type="FunFam" id="3.40.50.300:FF:000552">
    <property type="entry name" value="GPN-loop GTPase 3"/>
    <property type="match status" value="1"/>
</dbReference>
<evidence type="ECO:0000256" key="6">
    <source>
        <dbReference type="ARBA" id="ARBA00054449"/>
    </source>
</evidence>
<comment type="function">
    <text evidence="6 8">Small GTPase required for proper nuclear import of RNA polymerase II and III (RNAPII and RNAPIII). May act at an RNAP assembly step prior to nuclear import.</text>
</comment>
<dbReference type="EMBL" id="KN847983">
    <property type="protein sequence ID" value="KIR46643.1"/>
    <property type="molecule type" value="Genomic_DNA"/>
</dbReference>
<evidence type="ECO:0000256" key="3">
    <source>
        <dbReference type="ARBA" id="ARBA00022741"/>
    </source>
</evidence>
<feature type="transmembrane region" description="Helical" evidence="9">
    <location>
        <begin position="149"/>
        <end position="171"/>
    </location>
</feature>
<comment type="subunit">
    <text evidence="7">Heterodimers with GPN1 or GPN2. Binds to RNA polymerase II (RNAPII).</text>
</comment>
<keyword evidence="9" id="KW-0812">Transmembrane</keyword>
<keyword evidence="4 8" id="KW-0378">Hydrolase</keyword>
<evidence type="ECO:0000313" key="10">
    <source>
        <dbReference type="EMBL" id="KIR46643.1"/>
    </source>
</evidence>
<dbReference type="GO" id="GO:0003924">
    <property type="term" value="F:GTPase activity"/>
    <property type="evidence" value="ECO:0007669"/>
    <property type="project" value="TreeGrafter"/>
</dbReference>
<organism evidence="10">
    <name type="scientific">Cryptococcus bacillisporus CA1280</name>
    <dbReference type="NCBI Taxonomy" id="1296109"/>
    <lineage>
        <taxon>Eukaryota</taxon>
        <taxon>Fungi</taxon>
        <taxon>Dikarya</taxon>
        <taxon>Basidiomycota</taxon>
        <taxon>Agaricomycotina</taxon>
        <taxon>Tremellomycetes</taxon>
        <taxon>Tremellales</taxon>
        <taxon>Cryptococcaceae</taxon>
        <taxon>Cryptococcus</taxon>
        <taxon>Cryptococcus gattii species complex</taxon>
    </lineage>
</organism>